<evidence type="ECO:0000259" key="6">
    <source>
        <dbReference type="Pfam" id="PF04542"/>
    </source>
</evidence>
<dbReference type="InterPro" id="IPR007627">
    <property type="entry name" value="RNA_pol_sigma70_r2"/>
</dbReference>
<keyword evidence="9" id="KW-1185">Reference proteome</keyword>
<gene>
    <name evidence="8" type="ORF">FOY51_01220</name>
</gene>
<comment type="caution">
    <text evidence="8">The sequence shown here is derived from an EMBL/GenBank/DDBJ whole genome shotgun (WGS) entry which is preliminary data.</text>
</comment>
<keyword evidence="2" id="KW-0805">Transcription regulation</keyword>
<dbReference type="Proteomes" id="UP000322244">
    <property type="component" value="Unassembled WGS sequence"/>
</dbReference>
<evidence type="ECO:0000256" key="5">
    <source>
        <dbReference type="ARBA" id="ARBA00023163"/>
    </source>
</evidence>
<dbReference type="EMBL" id="VLNY01000001">
    <property type="protein sequence ID" value="KAA0024603.1"/>
    <property type="molecule type" value="Genomic_DNA"/>
</dbReference>
<evidence type="ECO:0000256" key="1">
    <source>
        <dbReference type="ARBA" id="ARBA00010641"/>
    </source>
</evidence>
<evidence type="ECO:0000256" key="3">
    <source>
        <dbReference type="ARBA" id="ARBA00023082"/>
    </source>
</evidence>
<protein>
    <submittedName>
        <fullName evidence="8">Sigma-70 family RNA polymerase sigma factor</fullName>
    </submittedName>
</protein>
<dbReference type="OrthoDB" id="9784272at2"/>
<dbReference type="GO" id="GO:0006352">
    <property type="term" value="P:DNA-templated transcription initiation"/>
    <property type="evidence" value="ECO:0007669"/>
    <property type="project" value="InterPro"/>
</dbReference>
<feature type="domain" description="RNA polymerase sigma-70 region 2" evidence="6">
    <location>
        <begin position="53"/>
        <end position="121"/>
    </location>
</feature>
<dbReference type="InterPro" id="IPR013325">
    <property type="entry name" value="RNA_pol_sigma_r2"/>
</dbReference>
<dbReference type="SUPFAM" id="SSF88659">
    <property type="entry name" value="Sigma3 and sigma4 domains of RNA polymerase sigma factors"/>
    <property type="match status" value="1"/>
</dbReference>
<dbReference type="InterPro" id="IPR013324">
    <property type="entry name" value="RNA_pol_sigma_r3/r4-like"/>
</dbReference>
<feature type="domain" description="RNA polymerase sigma factor 70 region 4 type 2" evidence="7">
    <location>
        <begin position="154"/>
        <end position="202"/>
    </location>
</feature>
<evidence type="ECO:0000256" key="4">
    <source>
        <dbReference type="ARBA" id="ARBA00023125"/>
    </source>
</evidence>
<reference evidence="8 9" key="1">
    <citation type="submission" date="2019-07" db="EMBL/GenBank/DDBJ databases">
        <title>Rhodococcus cavernicolus sp. nov., isolated from a cave.</title>
        <authorList>
            <person name="Lee S.D."/>
        </authorList>
    </citation>
    <scope>NUCLEOTIDE SEQUENCE [LARGE SCALE GENOMIC DNA]</scope>
    <source>
        <strain evidence="8 9">C1-24</strain>
    </source>
</reference>
<evidence type="ECO:0000313" key="9">
    <source>
        <dbReference type="Proteomes" id="UP000322244"/>
    </source>
</evidence>
<comment type="similarity">
    <text evidence="1">Belongs to the sigma-70 factor family. ECF subfamily.</text>
</comment>
<dbReference type="InterPro" id="IPR039425">
    <property type="entry name" value="RNA_pol_sigma-70-like"/>
</dbReference>
<dbReference type="CDD" id="cd06171">
    <property type="entry name" value="Sigma70_r4"/>
    <property type="match status" value="1"/>
</dbReference>
<dbReference type="PANTHER" id="PTHR43133">
    <property type="entry name" value="RNA POLYMERASE ECF-TYPE SIGMA FACTO"/>
    <property type="match status" value="1"/>
</dbReference>
<dbReference type="Gene3D" id="1.10.10.10">
    <property type="entry name" value="Winged helix-like DNA-binding domain superfamily/Winged helix DNA-binding domain"/>
    <property type="match status" value="1"/>
</dbReference>
<proteinExistence type="inferred from homology"/>
<dbReference type="InterPro" id="IPR013249">
    <property type="entry name" value="RNA_pol_sigma70_r4_t2"/>
</dbReference>
<sequence length="217" mass="24429">MQFVPEWADRAVVVSRAAGLRCISGNVPPTESQRLCAVLDRVGHHDHLAFTELYTATAARIFGMTMRVLCDRGYAEDVTQEVFVEVWSKAASFDARCGSPLAWMITIAHRRAIDRVRSEQSRTARDQRNSLLSMRRCFDDDVAAEVLAEMSNHRVVACLDCLTDLEREAIVLAYIDRLTYRETAAALDIPVPTAKSRIREGLHRMRHQLEGELVTVG</sequence>
<dbReference type="InterPro" id="IPR014284">
    <property type="entry name" value="RNA_pol_sigma-70_dom"/>
</dbReference>
<name>A0A5A7SJ16_9NOCA</name>
<dbReference type="Gene3D" id="1.10.1740.10">
    <property type="match status" value="1"/>
</dbReference>
<dbReference type="SUPFAM" id="SSF88946">
    <property type="entry name" value="Sigma2 domain of RNA polymerase sigma factors"/>
    <property type="match status" value="1"/>
</dbReference>
<dbReference type="PANTHER" id="PTHR43133:SF66">
    <property type="entry name" value="ECF RNA POLYMERASE SIGMA FACTOR SIGK"/>
    <property type="match status" value="1"/>
</dbReference>
<dbReference type="NCBIfam" id="TIGR02937">
    <property type="entry name" value="sigma70-ECF"/>
    <property type="match status" value="1"/>
</dbReference>
<keyword evidence="4" id="KW-0238">DNA-binding</keyword>
<organism evidence="8 9">
    <name type="scientific">Antrihabitans cavernicola</name>
    <dbReference type="NCBI Taxonomy" id="2495913"/>
    <lineage>
        <taxon>Bacteria</taxon>
        <taxon>Bacillati</taxon>
        <taxon>Actinomycetota</taxon>
        <taxon>Actinomycetes</taxon>
        <taxon>Mycobacteriales</taxon>
        <taxon>Nocardiaceae</taxon>
        <taxon>Antrihabitans</taxon>
    </lineage>
</organism>
<dbReference type="AlphaFoldDB" id="A0A5A7SJ16"/>
<dbReference type="Pfam" id="PF08281">
    <property type="entry name" value="Sigma70_r4_2"/>
    <property type="match status" value="1"/>
</dbReference>
<dbReference type="InterPro" id="IPR036388">
    <property type="entry name" value="WH-like_DNA-bd_sf"/>
</dbReference>
<evidence type="ECO:0000313" key="8">
    <source>
        <dbReference type="EMBL" id="KAA0024603.1"/>
    </source>
</evidence>
<dbReference type="GO" id="GO:0003677">
    <property type="term" value="F:DNA binding"/>
    <property type="evidence" value="ECO:0007669"/>
    <property type="project" value="UniProtKB-KW"/>
</dbReference>
<dbReference type="Pfam" id="PF04542">
    <property type="entry name" value="Sigma70_r2"/>
    <property type="match status" value="1"/>
</dbReference>
<keyword evidence="3" id="KW-0731">Sigma factor</keyword>
<evidence type="ECO:0000259" key="7">
    <source>
        <dbReference type="Pfam" id="PF08281"/>
    </source>
</evidence>
<evidence type="ECO:0000256" key="2">
    <source>
        <dbReference type="ARBA" id="ARBA00023015"/>
    </source>
</evidence>
<keyword evidence="5" id="KW-0804">Transcription</keyword>
<dbReference type="GO" id="GO:0016987">
    <property type="term" value="F:sigma factor activity"/>
    <property type="evidence" value="ECO:0007669"/>
    <property type="project" value="UniProtKB-KW"/>
</dbReference>
<accession>A0A5A7SJ16</accession>